<dbReference type="HOGENOM" id="CLU_2096576_0_0_1"/>
<keyword evidence="2" id="KW-1185">Reference proteome</keyword>
<reference evidence="1 2" key="1">
    <citation type="submission" date="2015-01" db="EMBL/GenBank/DDBJ databases">
        <title>The Genome Sequence of Capronia semiimmersa CBS27337.</title>
        <authorList>
            <consortium name="The Broad Institute Genomics Platform"/>
            <person name="Cuomo C."/>
            <person name="de Hoog S."/>
            <person name="Gorbushina A."/>
            <person name="Stielow B."/>
            <person name="Teixiera M."/>
            <person name="Abouelleil A."/>
            <person name="Chapman S.B."/>
            <person name="Priest M."/>
            <person name="Young S.K."/>
            <person name="Wortman J."/>
            <person name="Nusbaum C."/>
            <person name="Birren B."/>
        </authorList>
    </citation>
    <scope>NUCLEOTIDE SEQUENCE [LARGE SCALE GENOMIC DNA]</scope>
    <source>
        <strain evidence="1 2">CBS 27337</strain>
    </source>
</reference>
<protein>
    <submittedName>
        <fullName evidence="1">Uncharacterized protein</fullName>
    </submittedName>
</protein>
<evidence type="ECO:0000313" key="1">
    <source>
        <dbReference type="EMBL" id="KIW69757.1"/>
    </source>
</evidence>
<sequence>MVCRGQTVSSILAPWGNGMVLLLPRSFVRFFHQQLGIARTNAVVNLLFEVLGEEPLRKICTLLERIILDPMRSGERIKYKLQRTPSLPLQARIEEATPIEAVEDDIDNGDVDMDMD</sequence>
<organism evidence="1 2">
    <name type="scientific">Phialophora macrospora</name>
    <dbReference type="NCBI Taxonomy" id="1851006"/>
    <lineage>
        <taxon>Eukaryota</taxon>
        <taxon>Fungi</taxon>
        <taxon>Dikarya</taxon>
        <taxon>Ascomycota</taxon>
        <taxon>Pezizomycotina</taxon>
        <taxon>Eurotiomycetes</taxon>
        <taxon>Chaetothyriomycetidae</taxon>
        <taxon>Chaetothyriales</taxon>
        <taxon>Herpotrichiellaceae</taxon>
        <taxon>Phialophora</taxon>
    </lineage>
</organism>
<dbReference type="EMBL" id="KN846958">
    <property type="protein sequence ID" value="KIW69757.1"/>
    <property type="molecule type" value="Genomic_DNA"/>
</dbReference>
<dbReference type="AlphaFoldDB" id="A0A0D2E5Y4"/>
<dbReference type="Proteomes" id="UP000054266">
    <property type="component" value="Unassembled WGS sequence"/>
</dbReference>
<evidence type="ECO:0000313" key="2">
    <source>
        <dbReference type="Proteomes" id="UP000054266"/>
    </source>
</evidence>
<gene>
    <name evidence="1" type="ORF">PV04_05615</name>
</gene>
<accession>A0A0D2E5Y4</accession>
<proteinExistence type="predicted"/>
<name>A0A0D2E5Y4_9EURO</name>